<keyword evidence="1" id="KW-0472">Membrane</keyword>
<feature type="transmembrane region" description="Helical" evidence="1">
    <location>
        <begin position="40"/>
        <end position="61"/>
    </location>
</feature>
<dbReference type="EMBL" id="LOTQ01000024">
    <property type="protein sequence ID" value="KVA06661.1"/>
    <property type="molecule type" value="Genomic_DNA"/>
</dbReference>
<gene>
    <name evidence="2" type="ORF">WI41_15800</name>
</gene>
<sequence length="110" mass="11204">MKKMPMRIWIALLGAPSAVLAVLSVDYAMADPACVWRSTLPILALTAVAAAATGTCAMLAWRTPHAHRRASGGGTPRALLAQVGAGAGALSTFALAAFCVASWIVPICAS</sequence>
<dbReference type="RefSeq" id="WP_059545843.1">
    <property type="nucleotide sequence ID" value="NZ_LOTQ01000024.1"/>
</dbReference>
<dbReference type="AlphaFoldDB" id="A0AAP1C3Z8"/>
<protein>
    <submittedName>
        <fullName evidence="2">Uncharacterized protein</fullName>
    </submittedName>
</protein>
<comment type="caution">
    <text evidence="2">The sequence shown here is derived from an EMBL/GenBank/DDBJ whole genome shotgun (WGS) entry which is preliminary data.</text>
</comment>
<evidence type="ECO:0000313" key="2">
    <source>
        <dbReference type="EMBL" id="KVA06661.1"/>
    </source>
</evidence>
<keyword evidence="1" id="KW-1133">Transmembrane helix</keyword>
<evidence type="ECO:0000313" key="3">
    <source>
        <dbReference type="Proteomes" id="UP000056450"/>
    </source>
</evidence>
<reference evidence="2 3" key="1">
    <citation type="submission" date="2015-11" db="EMBL/GenBank/DDBJ databases">
        <title>Expanding the genomic diversity of Burkholderia species for the development of highly accurate diagnostics.</title>
        <authorList>
            <person name="Sahl J."/>
            <person name="Keim P."/>
            <person name="Wagner D."/>
        </authorList>
    </citation>
    <scope>NUCLEOTIDE SEQUENCE [LARGE SCALE GENOMIC DNA]</scope>
    <source>
        <strain evidence="2 3">RF32-BP12</strain>
    </source>
</reference>
<dbReference type="Proteomes" id="UP000056450">
    <property type="component" value="Unassembled WGS sequence"/>
</dbReference>
<evidence type="ECO:0000256" key="1">
    <source>
        <dbReference type="SAM" id="Phobius"/>
    </source>
</evidence>
<proteinExistence type="predicted"/>
<accession>A0AAP1C3Z8</accession>
<organism evidence="2 3">
    <name type="scientific">Burkholderia latens</name>
    <dbReference type="NCBI Taxonomy" id="488446"/>
    <lineage>
        <taxon>Bacteria</taxon>
        <taxon>Pseudomonadati</taxon>
        <taxon>Pseudomonadota</taxon>
        <taxon>Betaproteobacteria</taxon>
        <taxon>Burkholderiales</taxon>
        <taxon>Burkholderiaceae</taxon>
        <taxon>Burkholderia</taxon>
        <taxon>Burkholderia cepacia complex</taxon>
    </lineage>
</organism>
<feature type="transmembrane region" description="Helical" evidence="1">
    <location>
        <begin position="82"/>
        <end position="105"/>
    </location>
</feature>
<name>A0AAP1C3Z8_9BURK</name>
<keyword evidence="1" id="KW-0812">Transmembrane</keyword>